<proteinExistence type="predicted"/>
<dbReference type="PANTHER" id="PTHR43278">
    <property type="entry name" value="NAD(P)H-DEPENDENT FMN-CONTAINING OXIDOREDUCTASE YWQN-RELATED"/>
    <property type="match status" value="1"/>
</dbReference>
<comment type="caution">
    <text evidence="4">The sequence shown here is derived from an EMBL/GenBank/DDBJ whole genome shotgun (WGS) entry which is preliminary data.</text>
</comment>
<gene>
    <name evidence="4" type="ORF">DQK91_20395</name>
</gene>
<evidence type="ECO:0000256" key="2">
    <source>
        <dbReference type="ARBA" id="ARBA00022643"/>
    </source>
</evidence>
<evidence type="ECO:0000259" key="3">
    <source>
        <dbReference type="Pfam" id="PF03358"/>
    </source>
</evidence>
<keyword evidence="2" id="KW-0288">FMN</keyword>
<dbReference type="InterPro" id="IPR029039">
    <property type="entry name" value="Flavoprotein-like_sf"/>
</dbReference>
<dbReference type="AlphaFoldDB" id="A0A6P1ZAK4"/>
<dbReference type="EMBL" id="QMIF01000021">
    <property type="protein sequence ID" value="TVM30597.1"/>
    <property type="molecule type" value="Genomic_DNA"/>
</dbReference>
<accession>A0A6P1ZAK4</accession>
<dbReference type="Pfam" id="PF03358">
    <property type="entry name" value="FMN_red"/>
    <property type="match status" value="1"/>
</dbReference>
<feature type="domain" description="NADPH-dependent FMN reductase-like" evidence="3">
    <location>
        <begin position="4"/>
        <end position="146"/>
    </location>
</feature>
<organism evidence="4 5">
    <name type="scientific">Oceanidesulfovibrio marinus</name>
    <dbReference type="NCBI Taxonomy" id="370038"/>
    <lineage>
        <taxon>Bacteria</taxon>
        <taxon>Pseudomonadati</taxon>
        <taxon>Thermodesulfobacteriota</taxon>
        <taxon>Desulfovibrionia</taxon>
        <taxon>Desulfovibrionales</taxon>
        <taxon>Desulfovibrionaceae</taxon>
        <taxon>Oceanidesulfovibrio</taxon>
    </lineage>
</organism>
<dbReference type="Proteomes" id="UP000434052">
    <property type="component" value="Unassembled WGS sequence"/>
</dbReference>
<dbReference type="PANTHER" id="PTHR43278:SF4">
    <property type="entry name" value="NAD(P)H-DEPENDENT FMN-CONTAINING OXIDOREDUCTASE YWQN-RELATED"/>
    <property type="match status" value="1"/>
</dbReference>
<dbReference type="InterPro" id="IPR051796">
    <property type="entry name" value="ISF_SsuE-like"/>
</dbReference>
<dbReference type="RefSeq" id="WP_144307262.1">
    <property type="nucleotide sequence ID" value="NZ_QMIF01000021.1"/>
</dbReference>
<name>A0A6P1ZAK4_9BACT</name>
<dbReference type="InterPro" id="IPR005025">
    <property type="entry name" value="FMN_Rdtase-like_dom"/>
</dbReference>
<reference evidence="4 5" key="1">
    <citation type="submission" date="2018-06" db="EMBL/GenBank/DDBJ databases">
        <title>Complete genome of Desulfovibrio marinus P48SEP.</title>
        <authorList>
            <person name="Crispim J.S."/>
            <person name="Vidigal P.M.P."/>
            <person name="Silva L.C.F."/>
            <person name="Araujo L.C."/>
            <person name="Laguardia C.N."/>
            <person name="Dias R.S."/>
            <person name="Sousa M.P."/>
            <person name="Paula S.O."/>
            <person name="Silva C."/>
        </authorList>
    </citation>
    <scope>NUCLEOTIDE SEQUENCE [LARGE SCALE GENOMIC DNA]</scope>
    <source>
        <strain evidence="4 5">P48SEP</strain>
    </source>
</reference>
<dbReference type="OrthoDB" id="6398207at2"/>
<protein>
    <submittedName>
        <fullName evidence="4">Flavodoxin family protein</fullName>
    </submittedName>
</protein>
<sequence>MSKKILIISASPRKGGNSDLLCDEFMRGAQEAGHDVDKIRLSEKEINYCTGCCSCVGGRGTCVQQDDMPEIHEKILDADVLVLATPVYFRSMNGQLKTFIDRICPIYSMIRGKDVYFIVSAAGGKLPVDSTVQSLRVFTNCLSGITEKGTIAVTGIWDAGRVKGTRTMEEAYAAGKNA</sequence>
<dbReference type="SUPFAM" id="SSF52218">
    <property type="entry name" value="Flavoproteins"/>
    <property type="match status" value="1"/>
</dbReference>
<dbReference type="GO" id="GO:0016491">
    <property type="term" value="F:oxidoreductase activity"/>
    <property type="evidence" value="ECO:0007669"/>
    <property type="project" value="InterPro"/>
</dbReference>
<evidence type="ECO:0000256" key="1">
    <source>
        <dbReference type="ARBA" id="ARBA00022630"/>
    </source>
</evidence>
<evidence type="ECO:0000313" key="5">
    <source>
        <dbReference type="Proteomes" id="UP000434052"/>
    </source>
</evidence>
<keyword evidence="1" id="KW-0285">Flavoprotein</keyword>
<evidence type="ECO:0000313" key="4">
    <source>
        <dbReference type="EMBL" id="TVM30597.1"/>
    </source>
</evidence>
<dbReference type="Gene3D" id="3.40.50.360">
    <property type="match status" value="1"/>
</dbReference>